<organism evidence="2 3">
    <name type="scientific">Micromonospora siamensis</name>
    <dbReference type="NCBI Taxonomy" id="299152"/>
    <lineage>
        <taxon>Bacteria</taxon>
        <taxon>Bacillati</taxon>
        <taxon>Actinomycetota</taxon>
        <taxon>Actinomycetes</taxon>
        <taxon>Micromonosporales</taxon>
        <taxon>Micromonosporaceae</taxon>
        <taxon>Micromonospora</taxon>
    </lineage>
</organism>
<evidence type="ECO:0000256" key="1">
    <source>
        <dbReference type="SAM" id="MobiDB-lite"/>
    </source>
</evidence>
<evidence type="ECO:0000313" key="3">
    <source>
        <dbReference type="Proteomes" id="UP000198210"/>
    </source>
</evidence>
<feature type="compositionally biased region" description="Basic and acidic residues" evidence="1">
    <location>
        <begin position="17"/>
        <end position="33"/>
    </location>
</feature>
<dbReference type="AlphaFoldDB" id="A0A1C5GLX6"/>
<dbReference type="EMBL" id="LT607751">
    <property type="protein sequence ID" value="SCG34795.1"/>
    <property type="molecule type" value="Genomic_DNA"/>
</dbReference>
<feature type="region of interest" description="Disordered" evidence="1">
    <location>
        <begin position="17"/>
        <end position="56"/>
    </location>
</feature>
<gene>
    <name evidence="2" type="ORF">GA0074704_0131</name>
</gene>
<feature type="region of interest" description="Disordered" evidence="1">
    <location>
        <begin position="120"/>
        <end position="149"/>
    </location>
</feature>
<dbReference type="Proteomes" id="UP000198210">
    <property type="component" value="Chromosome I"/>
</dbReference>
<evidence type="ECO:0000313" key="2">
    <source>
        <dbReference type="EMBL" id="SCG34795.1"/>
    </source>
</evidence>
<dbReference type="RefSeq" id="WP_088968689.1">
    <property type="nucleotide sequence ID" value="NZ_JBHLYF010000045.1"/>
</dbReference>
<name>A0A1C5GLX6_9ACTN</name>
<keyword evidence="3" id="KW-1185">Reference proteome</keyword>
<protein>
    <submittedName>
        <fullName evidence="2">Uncharacterized protein</fullName>
    </submittedName>
</protein>
<accession>A0A1C5GLX6</accession>
<reference evidence="2 3" key="1">
    <citation type="submission" date="2016-06" db="EMBL/GenBank/DDBJ databases">
        <authorList>
            <person name="Kjaerup R.B."/>
            <person name="Dalgaard T.S."/>
            <person name="Juul-Madsen H.R."/>
        </authorList>
    </citation>
    <scope>NUCLEOTIDE SEQUENCE [LARGE SCALE GENOMIC DNA]</scope>
    <source>
        <strain evidence="2 3">DSM 45097</strain>
    </source>
</reference>
<sequence length="174" mass="18755">MRGGLDETLARLARRQEALRRRGDPDDAVRPDDEPTEVLRPAVARPNAGPRDGQLRVVGGTVAEAGSRPGRHEAGPDPVEEVAEAVRRVLAAYPDVTVTLRVEYDGRTYPLRIAPSDGDVSVRADPPAPPPVWPLAGRPTPGWESHREAADPAARLADLIRRDPSLLDGTAPDH</sequence>
<proteinExistence type="predicted"/>